<keyword evidence="1 3" id="KW-0378">Hydrolase</keyword>
<dbReference type="Pfam" id="PF02358">
    <property type="entry name" value="Trehalose_PPase"/>
    <property type="match status" value="1"/>
</dbReference>
<keyword evidence="3" id="KW-0460">Magnesium</keyword>
<dbReference type="Gene3D" id="3.30.70.1020">
    <property type="entry name" value="Trehalose-6-phosphate phosphatase related protein, domain 2"/>
    <property type="match status" value="1"/>
</dbReference>
<dbReference type="Gene3D" id="3.40.50.1000">
    <property type="entry name" value="HAD superfamily/HAD-like"/>
    <property type="match status" value="1"/>
</dbReference>
<proteinExistence type="inferred from homology"/>
<dbReference type="RefSeq" id="WP_311604810.1">
    <property type="nucleotide sequence ID" value="NZ_JAVREM010000118.1"/>
</dbReference>
<dbReference type="InterPro" id="IPR023214">
    <property type="entry name" value="HAD_sf"/>
</dbReference>
<dbReference type="InterPro" id="IPR044651">
    <property type="entry name" value="OTSB-like"/>
</dbReference>
<evidence type="ECO:0000256" key="3">
    <source>
        <dbReference type="RuleBase" id="RU361117"/>
    </source>
</evidence>
<evidence type="ECO:0000256" key="1">
    <source>
        <dbReference type="ARBA" id="ARBA00022801"/>
    </source>
</evidence>
<keyword evidence="3" id="KW-0479">Metal-binding</keyword>
<dbReference type="EMBL" id="JAVREM010000118">
    <property type="protein sequence ID" value="MDT0323535.1"/>
    <property type="molecule type" value="Genomic_DNA"/>
</dbReference>
<dbReference type="InterPro" id="IPR036412">
    <property type="entry name" value="HAD-like_sf"/>
</dbReference>
<comment type="cofactor">
    <cofactor evidence="3">
        <name>Mg(2+)</name>
        <dbReference type="ChEBI" id="CHEBI:18420"/>
    </cofactor>
</comment>
<dbReference type="GO" id="GO:0004805">
    <property type="term" value="F:trehalose-phosphatase activity"/>
    <property type="evidence" value="ECO:0007669"/>
    <property type="project" value="UniProtKB-EC"/>
</dbReference>
<evidence type="ECO:0000313" key="5">
    <source>
        <dbReference type="Proteomes" id="UP001183420"/>
    </source>
</evidence>
<comment type="catalytic activity">
    <reaction evidence="3">
        <text>alpha,alpha-trehalose 6-phosphate + H2O = alpha,alpha-trehalose + phosphate</text>
        <dbReference type="Rhea" id="RHEA:23420"/>
        <dbReference type="ChEBI" id="CHEBI:15377"/>
        <dbReference type="ChEBI" id="CHEBI:16551"/>
        <dbReference type="ChEBI" id="CHEBI:43474"/>
        <dbReference type="ChEBI" id="CHEBI:58429"/>
        <dbReference type="EC" id="3.1.3.12"/>
    </reaction>
</comment>
<comment type="caution">
    <text evidence="4">The sequence shown here is derived from an EMBL/GenBank/DDBJ whole genome shotgun (WGS) entry which is preliminary data.</text>
</comment>
<evidence type="ECO:0000256" key="2">
    <source>
        <dbReference type="ARBA" id="ARBA00024179"/>
    </source>
</evidence>
<dbReference type="NCBIfam" id="TIGR00685">
    <property type="entry name" value="T6PP"/>
    <property type="match status" value="1"/>
</dbReference>
<dbReference type="SUPFAM" id="SSF56784">
    <property type="entry name" value="HAD-like"/>
    <property type="match status" value="1"/>
</dbReference>
<comment type="similarity">
    <text evidence="3">Belongs to the trehalose phosphatase family.</text>
</comment>
<sequence length="274" mass="27987">MGNLPEPRTDEGRAGLRAIVGAPARALLAFDFDGTLAPIVEDPALARAHPDAVPALARLAGRVAAVAIVTGRPAEVAVRLGGFEAHPELAGLVVLGAYGAERWEAATGELSVPPPHPGIAAARLEVHAWARRTGAHLEDKGNALALHTRRAPDPDGAFAALREPMDRVAASRGLVVEPGRQVLELRPPGMDKGAALTALVREKNAGAVLYAGDDLGDLAAFEAVATLRASDVPGLRVCSGSAEVPRLAEATDLTVPGPAGLAAFLGELADAMGG</sequence>
<reference evidence="5" key="1">
    <citation type="submission" date="2023-07" db="EMBL/GenBank/DDBJ databases">
        <title>30 novel species of actinomycetes from the DSMZ collection.</title>
        <authorList>
            <person name="Nouioui I."/>
        </authorList>
    </citation>
    <scope>NUCLEOTIDE SEQUENCE [LARGE SCALE GENOMIC DNA]</scope>
    <source>
        <strain evidence="5">DSM 44918</strain>
    </source>
</reference>
<organism evidence="4 5">
    <name type="scientific">Streptomyces millisiae</name>
    <dbReference type="NCBI Taxonomy" id="3075542"/>
    <lineage>
        <taxon>Bacteria</taxon>
        <taxon>Bacillati</taxon>
        <taxon>Actinomycetota</taxon>
        <taxon>Actinomycetes</taxon>
        <taxon>Kitasatosporales</taxon>
        <taxon>Streptomycetaceae</taxon>
        <taxon>Streptomyces</taxon>
    </lineage>
</organism>
<gene>
    <name evidence="4" type="primary">otsB</name>
    <name evidence="4" type="ORF">RNC47_35065</name>
</gene>
<evidence type="ECO:0000313" key="4">
    <source>
        <dbReference type="EMBL" id="MDT0323535.1"/>
    </source>
</evidence>
<accession>A0ABU2M101</accession>
<name>A0ABU2M101_9ACTN</name>
<protein>
    <recommendedName>
        <fullName evidence="3">Trehalose 6-phosphate phosphatase</fullName>
        <ecNumber evidence="3">3.1.3.12</ecNumber>
    </recommendedName>
</protein>
<comment type="pathway">
    <text evidence="3">Glycan biosynthesis; trehalose biosynthesis.</text>
</comment>
<dbReference type="InterPro" id="IPR003337">
    <property type="entry name" value="Trehalose_PPase"/>
</dbReference>
<keyword evidence="5" id="KW-1185">Reference proteome</keyword>
<dbReference type="Proteomes" id="UP001183420">
    <property type="component" value="Unassembled WGS sequence"/>
</dbReference>
<dbReference type="PANTHER" id="PTHR43768">
    <property type="entry name" value="TREHALOSE 6-PHOSPHATE PHOSPHATASE"/>
    <property type="match status" value="1"/>
</dbReference>
<dbReference type="PANTHER" id="PTHR43768:SF3">
    <property type="entry name" value="TREHALOSE 6-PHOSPHATE PHOSPHATASE"/>
    <property type="match status" value="1"/>
</dbReference>
<comment type="function">
    <text evidence="2 3">Removes the phosphate from trehalose 6-phosphate to produce free trehalose.</text>
</comment>
<dbReference type="EC" id="3.1.3.12" evidence="3"/>